<dbReference type="InterPro" id="IPR016461">
    <property type="entry name" value="COMT-like"/>
</dbReference>
<dbReference type="InterPro" id="IPR001077">
    <property type="entry name" value="COMT_C"/>
</dbReference>
<keyword evidence="3" id="KW-0949">S-adenosyl-L-methionine</keyword>
<dbReference type="PANTHER" id="PTHR43712:SF2">
    <property type="entry name" value="O-METHYLTRANSFERASE CICE"/>
    <property type="match status" value="1"/>
</dbReference>
<evidence type="ECO:0000313" key="8">
    <source>
        <dbReference type="Proteomes" id="UP000295674"/>
    </source>
</evidence>
<dbReference type="Pfam" id="PF00891">
    <property type="entry name" value="Methyltransf_2"/>
    <property type="match status" value="1"/>
</dbReference>
<dbReference type="Gene3D" id="1.10.10.10">
    <property type="entry name" value="Winged helix-like DNA-binding domain superfamily/Winged helix DNA-binding domain"/>
    <property type="match status" value="1"/>
</dbReference>
<name>A0A4R4V558_9PSEU</name>
<feature type="domain" description="O-methyltransferase dimerisation" evidence="6">
    <location>
        <begin position="21"/>
        <end position="91"/>
    </location>
</feature>
<reference evidence="7 8" key="1">
    <citation type="submission" date="2019-03" db="EMBL/GenBank/DDBJ databases">
        <title>Draft genome sequences of novel Actinobacteria.</title>
        <authorList>
            <person name="Sahin N."/>
            <person name="Ay H."/>
            <person name="Saygin H."/>
        </authorList>
    </citation>
    <scope>NUCLEOTIDE SEQUENCE [LARGE SCALE GENOMIC DNA]</scope>
    <source>
        <strain evidence="7 8">16K309</strain>
    </source>
</reference>
<evidence type="ECO:0000256" key="1">
    <source>
        <dbReference type="ARBA" id="ARBA00022603"/>
    </source>
</evidence>
<accession>A0A4R4V558</accession>
<protein>
    <submittedName>
        <fullName evidence="7">SAM-dependent methyltransferase</fullName>
    </submittedName>
</protein>
<dbReference type="InterPro" id="IPR036388">
    <property type="entry name" value="WH-like_DNA-bd_sf"/>
</dbReference>
<evidence type="ECO:0000313" key="7">
    <source>
        <dbReference type="EMBL" id="TDC99941.1"/>
    </source>
</evidence>
<dbReference type="GO" id="GO:0008171">
    <property type="term" value="F:O-methyltransferase activity"/>
    <property type="evidence" value="ECO:0007669"/>
    <property type="project" value="InterPro"/>
</dbReference>
<dbReference type="InterPro" id="IPR012967">
    <property type="entry name" value="COMT_dimerisation"/>
</dbReference>
<organism evidence="7 8">
    <name type="scientific">Saccharopolyspora terrae</name>
    <dbReference type="NCBI Taxonomy" id="2530384"/>
    <lineage>
        <taxon>Bacteria</taxon>
        <taxon>Bacillati</taxon>
        <taxon>Actinomycetota</taxon>
        <taxon>Actinomycetes</taxon>
        <taxon>Pseudonocardiales</taxon>
        <taxon>Pseudonocardiaceae</taxon>
        <taxon>Saccharopolyspora</taxon>
    </lineage>
</organism>
<dbReference type="EMBL" id="SMKS01000087">
    <property type="protein sequence ID" value="TDC99941.1"/>
    <property type="molecule type" value="Genomic_DNA"/>
</dbReference>
<evidence type="ECO:0000256" key="4">
    <source>
        <dbReference type="PIRSR" id="PIRSR005739-1"/>
    </source>
</evidence>
<comment type="caution">
    <text evidence="7">The sequence shown here is derived from an EMBL/GenBank/DDBJ whole genome shotgun (WGS) entry which is preliminary data.</text>
</comment>
<proteinExistence type="predicted"/>
<dbReference type="GO" id="GO:0046983">
    <property type="term" value="F:protein dimerization activity"/>
    <property type="evidence" value="ECO:0007669"/>
    <property type="project" value="InterPro"/>
</dbReference>
<dbReference type="RefSeq" id="WP_132679507.1">
    <property type="nucleotide sequence ID" value="NZ_SMKS01000087.1"/>
</dbReference>
<dbReference type="GO" id="GO:0032259">
    <property type="term" value="P:methylation"/>
    <property type="evidence" value="ECO:0007669"/>
    <property type="project" value="UniProtKB-KW"/>
</dbReference>
<dbReference type="Gene3D" id="3.40.50.150">
    <property type="entry name" value="Vaccinia Virus protein VP39"/>
    <property type="match status" value="1"/>
</dbReference>
<evidence type="ECO:0000256" key="3">
    <source>
        <dbReference type="ARBA" id="ARBA00022691"/>
    </source>
</evidence>
<feature type="active site" description="Proton acceptor" evidence="4">
    <location>
        <position position="247"/>
    </location>
</feature>
<dbReference type="Proteomes" id="UP000295674">
    <property type="component" value="Unassembled WGS sequence"/>
</dbReference>
<sequence>MTNTDLNASNSFSTSLIDDALSYVYPAALRTAALLGIADYLATGPLSVAELAHSTNVRAESLYRILRVLATKGVFTENQPGVFAMTPQAEGLSKNSRIKQGVLFFTEHLKWRAVGEIHHAVANGEPSFNKLFGTGFWEYAAANPEDNDAFNRGMAALTELETAIVVDNYIWPETGTIIDLAGGHGGLLLAVLQVSPGLRGVLFDREHVLAEHVLDVPDIAGRWETRDGDFFAEVPSGDVYLIKNILHDWSDDESVRILQNCANAANPGARVLAIDAAIPRGNEHNSGKLLDLIMLAMLTGRERTTDEVAALFVAAGLRVTKTIPVPGTTLTLLEGQA</sequence>
<feature type="domain" description="O-methyltransferase C-terminal" evidence="5">
    <location>
        <begin position="117"/>
        <end position="317"/>
    </location>
</feature>
<evidence type="ECO:0000259" key="5">
    <source>
        <dbReference type="Pfam" id="PF00891"/>
    </source>
</evidence>
<dbReference type="PIRSF" id="PIRSF005739">
    <property type="entry name" value="O-mtase"/>
    <property type="match status" value="1"/>
</dbReference>
<dbReference type="PANTHER" id="PTHR43712">
    <property type="entry name" value="PUTATIVE (AFU_ORTHOLOGUE AFUA_4G14580)-RELATED"/>
    <property type="match status" value="1"/>
</dbReference>
<dbReference type="SUPFAM" id="SSF53335">
    <property type="entry name" value="S-adenosyl-L-methionine-dependent methyltransferases"/>
    <property type="match status" value="1"/>
</dbReference>
<dbReference type="InterPro" id="IPR036390">
    <property type="entry name" value="WH_DNA-bd_sf"/>
</dbReference>
<gene>
    <name evidence="7" type="ORF">E1181_28470</name>
</gene>
<dbReference type="AlphaFoldDB" id="A0A4R4V558"/>
<evidence type="ECO:0000256" key="2">
    <source>
        <dbReference type="ARBA" id="ARBA00022679"/>
    </source>
</evidence>
<keyword evidence="1 7" id="KW-0489">Methyltransferase</keyword>
<keyword evidence="2 7" id="KW-0808">Transferase</keyword>
<evidence type="ECO:0000259" key="6">
    <source>
        <dbReference type="Pfam" id="PF08100"/>
    </source>
</evidence>
<dbReference type="Pfam" id="PF08100">
    <property type="entry name" value="Dimerisation"/>
    <property type="match status" value="1"/>
</dbReference>
<dbReference type="PROSITE" id="PS51683">
    <property type="entry name" value="SAM_OMT_II"/>
    <property type="match status" value="1"/>
</dbReference>
<dbReference type="InterPro" id="IPR029063">
    <property type="entry name" value="SAM-dependent_MTases_sf"/>
</dbReference>
<keyword evidence="8" id="KW-1185">Reference proteome</keyword>
<dbReference type="OrthoDB" id="3804952at2"/>
<dbReference type="SUPFAM" id="SSF46785">
    <property type="entry name" value="Winged helix' DNA-binding domain"/>
    <property type="match status" value="1"/>
</dbReference>